<gene>
    <name evidence="1" type="ORF">ACFO0P_15620</name>
</gene>
<name>A0ABV8YBC1_9DEIO</name>
<comment type="caution">
    <text evidence="1">The sequence shown here is derived from an EMBL/GenBank/DDBJ whole genome shotgun (WGS) entry which is preliminary data.</text>
</comment>
<keyword evidence="2" id="KW-1185">Reference proteome</keyword>
<evidence type="ECO:0000313" key="2">
    <source>
        <dbReference type="Proteomes" id="UP001595939"/>
    </source>
</evidence>
<sequence length="115" mass="12489">MSDPTPVLFRSRFVRPLVLLATLSLTTLSTTLARFEDPEPLWTPEQVTQQVLGDAAQDARRAALLDQPFTSGHLLLEDVVTCQQHPFTTLADHFPPYGLGTLAGSMPAAPACFIA</sequence>
<organism evidence="1 2">
    <name type="scientific">Deinococcus sonorensis</name>
    <dbReference type="NCBI Taxonomy" id="309891"/>
    <lineage>
        <taxon>Bacteria</taxon>
        <taxon>Thermotogati</taxon>
        <taxon>Deinococcota</taxon>
        <taxon>Deinococci</taxon>
        <taxon>Deinococcales</taxon>
        <taxon>Deinococcaceae</taxon>
        <taxon>Deinococcus</taxon>
    </lineage>
</organism>
<dbReference type="RefSeq" id="WP_380129924.1">
    <property type="nucleotide sequence ID" value="NZ_JBHSEG010000008.1"/>
</dbReference>
<protein>
    <submittedName>
        <fullName evidence="1">Uncharacterized protein</fullName>
    </submittedName>
</protein>
<dbReference type="Proteomes" id="UP001595939">
    <property type="component" value="Unassembled WGS sequence"/>
</dbReference>
<accession>A0ABV8YBC1</accession>
<evidence type="ECO:0000313" key="1">
    <source>
        <dbReference type="EMBL" id="MFC4455207.1"/>
    </source>
</evidence>
<dbReference type="EMBL" id="JBHSEG010000008">
    <property type="protein sequence ID" value="MFC4455207.1"/>
    <property type="molecule type" value="Genomic_DNA"/>
</dbReference>
<reference evidence="2" key="1">
    <citation type="journal article" date="2019" name="Int. J. Syst. Evol. Microbiol.">
        <title>The Global Catalogue of Microorganisms (GCM) 10K type strain sequencing project: providing services to taxonomists for standard genome sequencing and annotation.</title>
        <authorList>
            <consortium name="The Broad Institute Genomics Platform"/>
            <consortium name="The Broad Institute Genome Sequencing Center for Infectious Disease"/>
            <person name="Wu L."/>
            <person name="Ma J."/>
        </authorList>
    </citation>
    <scope>NUCLEOTIDE SEQUENCE [LARGE SCALE GENOMIC DNA]</scope>
    <source>
        <strain evidence="2">CCUG 39970</strain>
    </source>
</reference>
<proteinExistence type="predicted"/>